<sequence>MEEPVPAGKTKFTSGGTTFIVDDRYEYIKKIGHGAYGVVVAAIDHQTNTKVGIKKIPNAFEDLIDAKRILREIKLLGFFDHENVISLLDVQLPPARTGYNDIYIVTDLMETDLHRVIYSRQDLTDDHIQYFMYQLLRGVLYIHSANVIHRDLKPSNLLLNKNCDLKICDLGLARGYDRETENLTEYVVTRWYRAPEVILNSSMYTKQIDIWSCGCIFAELLGRAPLFPGEDYLDQVQRVIGVLGTPNSEDMNFIGNPAARRFISKLPKREKMRWQTLYPKANPVALELIDKMLVFNPEKRWTVEQCLGHPYFQDLHNPEEEPLASEPFDWSFDNFEPTRDLLTNFIYEEALKFHPIN</sequence>
<dbReference type="PROSITE" id="PS50011">
    <property type="entry name" value="PROTEIN_KINASE_DOM"/>
    <property type="match status" value="1"/>
</dbReference>
<keyword evidence="5" id="KW-0067">ATP-binding</keyword>
<feature type="domain" description="Protein kinase" evidence="6">
    <location>
        <begin position="25"/>
        <end position="312"/>
    </location>
</feature>
<dbReference type="Gene3D" id="3.30.200.20">
    <property type="entry name" value="Phosphorylase Kinase, domain 1"/>
    <property type="match status" value="1"/>
</dbReference>
<dbReference type="PANTHER" id="PTHR24055">
    <property type="entry name" value="MITOGEN-ACTIVATED PROTEIN KINASE"/>
    <property type="match status" value="1"/>
</dbReference>
<dbReference type="FunFam" id="3.30.200.20:FF:000046">
    <property type="entry name" value="Mitogen-activated protein kinase"/>
    <property type="match status" value="1"/>
</dbReference>
<gene>
    <name evidence="7" type="ORF">BSTOLATCC_MIC36220</name>
</gene>
<evidence type="ECO:0000256" key="5">
    <source>
        <dbReference type="ARBA" id="ARBA00022840"/>
    </source>
</evidence>
<evidence type="ECO:0000313" key="8">
    <source>
        <dbReference type="Proteomes" id="UP001162131"/>
    </source>
</evidence>
<dbReference type="FunFam" id="1.10.510.10:FF:000013">
    <property type="entry name" value="Mitogen-activated protein kinase"/>
    <property type="match status" value="1"/>
</dbReference>
<protein>
    <recommendedName>
        <fullName evidence="6">Protein kinase domain-containing protein</fullName>
    </recommendedName>
</protein>
<keyword evidence="2" id="KW-0808">Transferase</keyword>
<dbReference type="SUPFAM" id="SSF56112">
    <property type="entry name" value="Protein kinase-like (PK-like)"/>
    <property type="match status" value="1"/>
</dbReference>
<dbReference type="EMBL" id="CAJZBQ010000036">
    <property type="protein sequence ID" value="CAG9324429.1"/>
    <property type="molecule type" value="Genomic_DNA"/>
</dbReference>
<dbReference type="InterPro" id="IPR050117">
    <property type="entry name" value="MAPK"/>
</dbReference>
<dbReference type="AlphaFoldDB" id="A0AAU9J8B1"/>
<evidence type="ECO:0000256" key="3">
    <source>
        <dbReference type="ARBA" id="ARBA00022741"/>
    </source>
</evidence>
<dbReference type="GO" id="GO:0005524">
    <property type="term" value="F:ATP binding"/>
    <property type="evidence" value="ECO:0007669"/>
    <property type="project" value="UniProtKB-KW"/>
</dbReference>
<evidence type="ECO:0000256" key="1">
    <source>
        <dbReference type="ARBA" id="ARBA00022527"/>
    </source>
</evidence>
<reference evidence="7" key="1">
    <citation type="submission" date="2021-09" db="EMBL/GenBank/DDBJ databases">
        <authorList>
            <consortium name="AG Swart"/>
            <person name="Singh M."/>
            <person name="Singh A."/>
            <person name="Seah K."/>
            <person name="Emmerich C."/>
        </authorList>
    </citation>
    <scope>NUCLEOTIDE SEQUENCE</scope>
    <source>
        <strain evidence="7">ATCC30299</strain>
    </source>
</reference>
<evidence type="ECO:0000259" key="6">
    <source>
        <dbReference type="PROSITE" id="PS50011"/>
    </source>
</evidence>
<dbReference type="InterPro" id="IPR003527">
    <property type="entry name" value="MAP_kinase_CS"/>
</dbReference>
<keyword evidence="4" id="KW-0418">Kinase</keyword>
<dbReference type="GO" id="GO:0004707">
    <property type="term" value="F:MAP kinase activity"/>
    <property type="evidence" value="ECO:0007669"/>
    <property type="project" value="InterPro"/>
</dbReference>
<evidence type="ECO:0000256" key="4">
    <source>
        <dbReference type="ARBA" id="ARBA00022777"/>
    </source>
</evidence>
<dbReference type="Proteomes" id="UP001162131">
    <property type="component" value="Unassembled WGS sequence"/>
</dbReference>
<dbReference type="PROSITE" id="PS01351">
    <property type="entry name" value="MAPK"/>
    <property type="match status" value="1"/>
</dbReference>
<proteinExistence type="predicted"/>
<keyword evidence="1" id="KW-0723">Serine/threonine-protein kinase</keyword>
<dbReference type="Gene3D" id="1.10.510.10">
    <property type="entry name" value="Transferase(Phosphotransferase) domain 1"/>
    <property type="match status" value="1"/>
</dbReference>
<keyword evidence="8" id="KW-1185">Reference proteome</keyword>
<keyword evidence="3" id="KW-0547">Nucleotide-binding</keyword>
<organism evidence="7 8">
    <name type="scientific">Blepharisma stoltei</name>
    <dbReference type="NCBI Taxonomy" id="1481888"/>
    <lineage>
        <taxon>Eukaryota</taxon>
        <taxon>Sar</taxon>
        <taxon>Alveolata</taxon>
        <taxon>Ciliophora</taxon>
        <taxon>Postciliodesmatophora</taxon>
        <taxon>Heterotrichea</taxon>
        <taxon>Heterotrichida</taxon>
        <taxon>Blepharismidae</taxon>
        <taxon>Blepharisma</taxon>
    </lineage>
</organism>
<name>A0AAU9J8B1_9CILI</name>
<dbReference type="PROSITE" id="PS00108">
    <property type="entry name" value="PROTEIN_KINASE_ST"/>
    <property type="match status" value="1"/>
</dbReference>
<dbReference type="InterPro" id="IPR008271">
    <property type="entry name" value="Ser/Thr_kinase_AS"/>
</dbReference>
<dbReference type="CDD" id="cd07834">
    <property type="entry name" value="STKc_MAPK"/>
    <property type="match status" value="1"/>
</dbReference>
<dbReference type="SMART" id="SM00220">
    <property type="entry name" value="S_TKc"/>
    <property type="match status" value="1"/>
</dbReference>
<comment type="caution">
    <text evidence="7">The sequence shown here is derived from an EMBL/GenBank/DDBJ whole genome shotgun (WGS) entry which is preliminary data.</text>
</comment>
<dbReference type="Pfam" id="PF00069">
    <property type="entry name" value="Pkinase"/>
    <property type="match status" value="1"/>
</dbReference>
<evidence type="ECO:0000256" key="2">
    <source>
        <dbReference type="ARBA" id="ARBA00022679"/>
    </source>
</evidence>
<accession>A0AAU9J8B1</accession>
<dbReference type="InterPro" id="IPR000719">
    <property type="entry name" value="Prot_kinase_dom"/>
</dbReference>
<evidence type="ECO:0000313" key="7">
    <source>
        <dbReference type="EMBL" id="CAG9324429.1"/>
    </source>
</evidence>
<dbReference type="InterPro" id="IPR011009">
    <property type="entry name" value="Kinase-like_dom_sf"/>
</dbReference>